<accession>A0A4V6RX95</accession>
<sequence>MMLLSARRLYALLAALSAPGVLAAPAERPDDYAYAAPILTSAQAPYQRIELPEAVYRGLTHADLADLRVFNADGEVVPHAVEPRALTHSTPGAPLEVPLFALGTAADAGRALNLRIETNEAGAVVSLGPELGRARGPAGAWLVDASQFGQRFQALELELGEPSRQFSGRMRVEASNDLAQWRTLVASAPLVQLQTDEHALQRLRIDWPATQARYLRLTWSGAPPAGVRERVFARVRLEPAPAARDVPRDWLALDRPALREAGGRQEYLFTVPRALPADRLRIGLPQPNSVVEVELFGRAHADAPWRSLGRHSIYRLAEGGGEKRNPDLAVSPGAELMLRTDARGGGVGAGQPEVEVGWVAHHLVFAARGTAPFTLAWGRFRATGGAYPIHTLVPGYGRQDAQALPIAEATLGAPAEAGGAGRLAEPLDARRWMLWAVLVLAVGLLGLMAWKLSRMVDAGPPPPAD</sequence>
<proteinExistence type="predicted"/>
<dbReference type="AlphaFoldDB" id="A0A4V6RX95"/>
<dbReference type="OrthoDB" id="5405606at2"/>
<dbReference type="InterPro" id="IPR025060">
    <property type="entry name" value="DUF3999"/>
</dbReference>
<reference evidence="3 4" key="1">
    <citation type="submission" date="2019-04" db="EMBL/GenBank/DDBJ databases">
        <title>Azoarcus nasutitermitis sp. nov. isolated from termite nest.</title>
        <authorList>
            <person name="Lin S.-Y."/>
            <person name="Hameed A."/>
            <person name="Hsu Y.-H."/>
            <person name="Young C.-C."/>
        </authorList>
    </citation>
    <scope>NUCLEOTIDE SEQUENCE [LARGE SCALE GENOMIC DNA]</scope>
    <source>
        <strain evidence="3 4">CC-YHH838</strain>
    </source>
</reference>
<dbReference type="RefSeq" id="WP_136347509.1">
    <property type="nucleotide sequence ID" value="NZ_SSOC01000002.1"/>
</dbReference>
<dbReference type="Pfam" id="PF13163">
    <property type="entry name" value="DUF3999"/>
    <property type="match status" value="1"/>
</dbReference>
<evidence type="ECO:0000313" key="4">
    <source>
        <dbReference type="Proteomes" id="UP000308430"/>
    </source>
</evidence>
<comment type="caution">
    <text evidence="3">The sequence shown here is derived from an EMBL/GenBank/DDBJ whole genome shotgun (WGS) entry which is preliminary data.</text>
</comment>
<name>A0A4V6RX95_9RHOO</name>
<keyword evidence="1" id="KW-0472">Membrane</keyword>
<gene>
    <name evidence="3" type="ORF">E6C76_06980</name>
</gene>
<dbReference type="EMBL" id="SSOC01000002">
    <property type="protein sequence ID" value="THF66568.1"/>
    <property type="molecule type" value="Genomic_DNA"/>
</dbReference>
<feature type="chain" id="PRO_5020903652" evidence="2">
    <location>
        <begin position="24"/>
        <end position="465"/>
    </location>
</feature>
<evidence type="ECO:0000313" key="3">
    <source>
        <dbReference type="EMBL" id="THF66568.1"/>
    </source>
</evidence>
<evidence type="ECO:0000256" key="2">
    <source>
        <dbReference type="SAM" id="SignalP"/>
    </source>
</evidence>
<organism evidence="3 4">
    <name type="scientific">Pseudothauera nasutitermitis</name>
    <dbReference type="NCBI Taxonomy" id="2565930"/>
    <lineage>
        <taxon>Bacteria</taxon>
        <taxon>Pseudomonadati</taxon>
        <taxon>Pseudomonadota</taxon>
        <taxon>Betaproteobacteria</taxon>
        <taxon>Rhodocyclales</taxon>
        <taxon>Zoogloeaceae</taxon>
        <taxon>Pseudothauera</taxon>
    </lineage>
</organism>
<keyword evidence="1" id="KW-1133">Transmembrane helix</keyword>
<keyword evidence="4" id="KW-1185">Reference proteome</keyword>
<keyword evidence="2" id="KW-0732">Signal</keyword>
<evidence type="ECO:0000256" key="1">
    <source>
        <dbReference type="SAM" id="Phobius"/>
    </source>
</evidence>
<feature type="signal peptide" evidence="2">
    <location>
        <begin position="1"/>
        <end position="23"/>
    </location>
</feature>
<feature type="transmembrane region" description="Helical" evidence="1">
    <location>
        <begin position="432"/>
        <end position="450"/>
    </location>
</feature>
<dbReference type="Proteomes" id="UP000308430">
    <property type="component" value="Unassembled WGS sequence"/>
</dbReference>
<keyword evidence="1" id="KW-0812">Transmembrane</keyword>
<protein>
    <submittedName>
        <fullName evidence="3">DUF3999 domain-containing protein</fullName>
    </submittedName>
</protein>